<dbReference type="Proteomes" id="UP000694570">
    <property type="component" value="Unplaced"/>
</dbReference>
<name>A0A8D1CI77_PIG</name>
<dbReference type="PANTHER" id="PTHR31635">
    <property type="entry name" value="REVERSE TRANSCRIPTASE DOMAIN-CONTAINING PROTEIN-RELATED"/>
    <property type="match status" value="1"/>
</dbReference>
<organism evidence="2 3">
    <name type="scientific">Sus scrofa</name>
    <name type="common">Pig</name>
    <dbReference type="NCBI Taxonomy" id="9823"/>
    <lineage>
        <taxon>Eukaryota</taxon>
        <taxon>Metazoa</taxon>
        <taxon>Chordata</taxon>
        <taxon>Craniata</taxon>
        <taxon>Vertebrata</taxon>
        <taxon>Euteleostomi</taxon>
        <taxon>Mammalia</taxon>
        <taxon>Eutheria</taxon>
        <taxon>Laurasiatheria</taxon>
        <taxon>Artiodactyla</taxon>
        <taxon>Suina</taxon>
        <taxon>Suidae</taxon>
        <taxon>Sus</taxon>
    </lineage>
</organism>
<sequence length="203" mass="23631">MRLRVRSLPLLSGLTIQRCRELWCRPVATAPIQPLAWEPPYAAGAAQEIATTTTTKDKKTKDKEKKRKKESNPIYNCIKKIKYLRLNLTTEVKDLYSENCKTLIKETEDNTHKWKDILWPSAGKINIVKMSTLSKEIYRFSTIPIKIPMAEFLSWLNRNESTNIHEDTGLIPGLNPWLRIQRCRELWCMSRMRLRSCITVAVV</sequence>
<evidence type="ECO:0000313" key="3">
    <source>
        <dbReference type="Proteomes" id="UP000694570"/>
    </source>
</evidence>
<evidence type="ECO:0000256" key="1">
    <source>
        <dbReference type="SAM" id="MobiDB-lite"/>
    </source>
</evidence>
<dbReference type="PANTHER" id="PTHR31635:SF196">
    <property type="entry name" value="REVERSE TRANSCRIPTASE DOMAIN-CONTAINING PROTEIN-RELATED"/>
    <property type="match status" value="1"/>
</dbReference>
<feature type="region of interest" description="Disordered" evidence="1">
    <location>
        <begin position="48"/>
        <end position="68"/>
    </location>
</feature>
<dbReference type="Ensembl" id="ENSSSCT00030100767.1">
    <property type="protein sequence ID" value="ENSSSCP00030046475.1"/>
    <property type="gene ID" value="ENSSSCG00030071954.1"/>
</dbReference>
<evidence type="ECO:0000313" key="2">
    <source>
        <dbReference type="Ensembl" id="ENSSSCP00030046475.1"/>
    </source>
</evidence>
<dbReference type="AlphaFoldDB" id="A0A8D1CI77"/>
<proteinExistence type="predicted"/>
<accession>A0A8D1CI77</accession>
<reference evidence="2" key="1">
    <citation type="submission" date="2025-08" db="UniProtKB">
        <authorList>
            <consortium name="Ensembl"/>
        </authorList>
    </citation>
    <scope>IDENTIFICATION</scope>
</reference>
<protein>
    <submittedName>
        <fullName evidence="2">Uncharacterized protein</fullName>
    </submittedName>
</protein>